<keyword evidence="9" id="KW-0964">Secreted</keyword>
<dbReference type="PANTHER" id="PTHR33794">
    <property type="entry name" value="BACILLOLYSIN"/>
    <property type="match status" value="1"/>
</dbReference>
<feature type="region of interest" description="Disordered" evidence="10">
    <location>
        <begin position="548"/>
        <end position="575"/>
    </location>
</feature>
<feature type="chain" id="PRO_5031607053" description="Neutral metalloproteinase" evidence="9">
    <location>
        <begin position="30"/>
        <end position="693"/>
    </location>
</feature>
<dbReference type="Gene3D" id="1.10.390.10">
    <property type="entry name" value="Neutral Protease Domain 2"/>
    <property type="match status" value="1"/>
</dbReference>
<dbReference type="Gene3D" id="3.10.450.40">
    <property type="match status" value="1"/>
</dbReference>
<dbReference type="GO" id="GO:0046872">
    <property type="term" value="F:metal ion binding"/>
    <property type="evidence" value="ECO:0007669"/>
    <property type="project" value="UniProtKB-UniRule"/>
</dbReference>
<dbReference type="Gene3D" id="3.10.450.490">
    <property type="match status" value="1"/>
</dbReference>
<evidence type="ECO:0000259" key="12">
    <source>
        <dbReference type="Pfam" id="PF02868"/>
    </source>
</evidence>
<dbReference type="InterPro" id="IPR023612">
    <property type="entry name" value="Peptidase_M4"/>
</dbReference>
<dbReference type="GO" id="GO:0005576">
    <property type="term" value="C:extracellular region"/>
    <property type="evidence" value="ECO:0007669"/>
    <property type="project" value="UniProtKB-SubCell"/>
</dbReference>
<evidence type="ECO:0000259" key="11">
    <source>
        <dbReference type="Pfam" id="PF01447"/>
    </source>
</evidence>
<dbReference type="Proteomes" id="UP000549971">
    <property type="component" value="Unassembled WGS sequence"/>
</dbReference>
<keyword evidence="2 9" id="KW-0645">Protease</keyword>
<protein>
    <recommendedName>
        <fullName evidence="9">Neutral metalloproteinase</fullName>
        <ecNumber evidence="9">3.4.24.-</ecNumber>
    </recommendedName>
</protein>
<proteinExistence type="inferred from homology"/>
<dbReference type="GO" id="GO:0004222">
    <property type="term" value="F:metalloendopeptidase activity"/>
    <property type="evidence" value="ECO:0007669"/>
    <property type="project" value="UniProtKB-UniRule"/>
</dbReference>
<feature type="domain" description="Peptidase M4" evidence="11">
    <location>
        <begin position="203"/>
        <end position="345"/>
    </location>
</feature>
<keyword evidence="4 9" id="KW-0732">Signal</keyword>
<comment type="similarity">
    <text evidence="1 9">Belongs to the peptidase M4 family.</text>
</comment>
<comment type="caution">
    <text evidence="14">The sequence shown here is derived from an EMBL/GenBank/DDBJ whole genome shotgun (WGS) entry which is preliminary data.</text>
</comment>
<accession>A0A7W9J9A5</accession>
<feature type="domain" description="FTP" evidence="13">
    <location>
        <begin position="68"/>
        <end position="104"/>
    </location>
</feature>
<evidence type="ECO:0000256" key="7">
    <source>
        <dbReference type="ARBA" id="ARBA00023049"/>
    </source>
</evidence>
<dbReference type="InterPro" id="IPR011096">
    <property type="entry name" value="FTP_domain"/>
</dbReference>
<dbReference type="EMBL" id="JACHMY010000001">
    <property type="protein sequence ID" value="MBB5837520.1"/>
    <property type="molecule type" value="Genomic_DNA"/>
</dbReference>
<evidence type="ECO:0000256" key="2">
    <source>
        <dbReference type="ARBA" id="ARBA00022670"/>
    </source>
</evidence>
<dbReference type="EC" id="3.4.24.-" evidence="9"/>
<keyword evidence="5 9" id="KW-0378">Hydrolase</keyword>
<dbReference type="PANTHER" id="PTHR33794:SF1">
    <property type="entry name" value="BACILLOLYSIN"/>
    <property type="match status" value="1"/>
</dbReference>
<dbReference type="PRINTS" id="PR00730">
    <property type="entry name" value="THERMOLYSIN"/>
</dbReference>
<reference evidence="14 15" key="1">
    <citation type="submission" date="2020-08" db="EMBL/GenBank/DDBJ databases">
        <title>Sequencing the genomes of 1000 actinobacteria strains.</title>
        <authorList>
            <person name="Klenk H.-P."/>
        </authorList>
    </citation>
    <scope>NUCLEOTIDE SEQUENCE [LARGE SCALE GENOMIC DNA]</scope>
    <source>
        <strain evidence="14 15">DSM 28967</strain>
    </source>
</reference>
<comment type="subcellular location">
    <subcellularLocation>
        <location evidence="9">Secreted</location>
    </subcellularLocation>
</comment>
<feature type="region of interest" description="Disordered" evidence="10">
    <location>
        <begin position="220"/>
        <end position="262"/>
    </location>
</feature>
<dbReference type="InterPro" id="IPR027268">
    <property type="entry name" value="Peptidase_M4/M1_CTD_sf"/>
</dbReference>
<keyword evidence="7 9" id="KW-0482">Metalloprotease</keyword>
<evidence type="ECO:0000256" key="5">
    <source>
        <dbReference type="ARBA" id="ARBA00022801"/>
    </source>
</evidence>
<dbReference type="Gene3D" id="3.10.170.10">
    <property type="match status" value="1"/>
</dbReference>
<dbReference type="RefSeq" id="WP_238356113.1">
    <property type="nucleotide sequence ID" value="NZ_JACHMY010000001.1"/>
</dbReference>
<gene>
    <name evidence="14" type="ORF">HDA39_004254</name>
</gene>
<feature type="active site" description="Proton donor" evidence="8">
    <location>
        <position position="425"/>
    </location>
</feature>
<evidence type="ECO:0000313" key="14">
    <source>
        <dbReference type="EMBL" id="MBB5837520.1"/>
    </source>
</evidence>
<dbReference type="Pfam" id="PF01447">
    <property type="entry name" value="Peptidase_M4"/>
    <property type="match status" value="1"/>
</dbReference>
<evidence type="ECO:0000256" key="4">
    <source>
        <dbReference type="ARBA" id="ARBA00022729"/>
    </source>
</evidence>
<dbReference type="GO" id="GO:0006508">
    <property type="term" value="P:proteolysis"/>
    <property type="evidence" value="ECO:0007669"/>
    <property type="project" value="UniProtKB-KW"/>
</dbReference>
<evidence type="ECO:0000313" key="15">
    <source>
        <dbReference type="Proteomes" id="UP000549971"/>
    </source>
</evidence>
<comment type="function">
    <text evidence="9">Extracellular zinc metalloprotease.</text>
</comment>
<dbReference type="InterPro" id="IPR008979">
    <property type="entry name" value="Galactose-bd-like_sf"/>
</dbReference>
<comment type="cofactor">
    <cofactor evidence="9">
        <name>Zn(2+)</name>
        <dbReference type="ChEBI" id="CHEBI:29105"/>
    </cofactor>
</comment>
<feature type="compositionally biased region" description="Polar residues" evidence="10">
    <location>
        <begin position="220"/>
        <end position="247"/>
    </location>
</feature>
<evidence type="ECO:0000256" key="10">
    <source>
        <dbReference type="SAM" id="MobiDB-lite"/>
    </source>
</evidence>
<keyword evidence="15" id="KW-1185">Reference proteome</keyword>
<dbReference type="InterPro" id="IPR013856">
    <property type="entry name" value="Peptidase_M4_domain"/>
</dbReference>
<dbReference type="InterPro" id="IPR050728">
    <property type="entry name" value="Zinc_Metalloprotease_M4"/>
</dbReference>
<dbReference type="Pfam" id="PF07504">
    <property type="entry name" value="FTP"/>
    <property type="match status" value="1"/>
</dbReference>
<dbReference type="AlphaFoldDB" id="A0A7W9J9A5"/>
<evidence type="ECO:0000256" key="1">
    <source>
        <dbReference type="ARBA" id="ARBA00009388"/>
    </source>
</evidence>
<organism evidence="14 15">
    <name type="scientific">Kribbella italica</name>
    <dbReference type="NCBI Taxonomy" id="1540520"/>
    <lineage>
        <taxon>Bacteria</taxon>
        <taxon>Bacillati</taxon>
        <taxon>Actinomycetota</taxon>
        <taxon>Actinomycetes</taxon>
        <taxon>Propionibacteriales</taxon>
        <taxon>Kribbellaceae</taxon>
        <taxon>Kribbella</taxon>
    </lineage>
</organism>
<evidence type="ECO:0000256" key="9">
    <source>
        <dbReference type="RuleBase" id="RU366073"/>
    </source>
</evidence>
<feature type="active site" evidence="8">
    <location>
        <position position="338"/>
    </location>
</feature>
<dbReference type="InterPro" id="IPR001570">
    <property type="entry name" value="Peptidase_M4_C_domain"/>
</dbReference>
<dbReference type="SUPFAM" id="SSF49785">
    <property type="entry name" value="Galactose-binding domain-like"/>
    <property type="match status" value="1"/>
</dbReference>
<dbReference type="Gene3D" id="2.60.120.260">
    <property type="entry name" value="Galactose-binding domain-like"/>
    <property type="match status" value="1"/>
</dbReference>
<evidence type="ECO:0000256" key="3">
    <source>
        <dbReference type="ARBA" id="ARBA00022723"/>
    </source>
</evidence>
<feature type="domain" description="Peptidase M4 C-terminal" evidence="12">
    <location>
        <begin position="348"/>
        <end position="522"/>
    </location>
</feature>
<dbReference type="SUPFAM" id="SSF55486">
    <property type="entry name" value="Metalloproteases ('zincins'), catalytic domain"/>
    <property type="match status" value="1"/>
</dbReference>
<dbReference type="CDD" id="cd09597">
    <property type="entry name" value="M4_TLP"/>
    <property type="match status" value="1"/>
</dbReference>
<feature type="compositionally biased region" description="Polar residues" evidence="10">
    <location>
        <begin position="552"/>
        <end position="570"/>
    </location>
</feature>
<evidence type="ECO:0000256" key="6">
    <source>
        <dbReference type="ARBA" id="ARBA00022833"/>
    </source>
</evidence>
<dbReference type="Pfam" id="PF02868">
    <property type="entry name" value="Peptidase_M4_C"/>
    <property type="match status" value="1"/>
</dbReference>
<sequence>MKRLTSAGAVAIVAAAGLAATITGTPAGAANRTAPLPASGFNEPAAIKAENALTAQTAAALGLGGGEQLVARGVAADLDGTEYVHYDRTFNGLKVVGGDLIVERKGEAIGGVTYNRGAKSVAVSSTKPTLSQASALGTAAKSAEFKATSNKGSLIVFAATGKPVLAYEVVTTGTKADQTPSVLHSYIDAKSGAVLAQDDEIKTGTGNSMYSGQVSIGTSGSFSMSDPSRGGNNTTDLNGATSGSGTLFTDPDDTWGSGTTANRQTAGVDAHFGAQLTWDYYKNVHGRNGIFNNGQGARSRVHYGNAYVNAFWDGTQMTYGDGAGNARPLTAIDVAGHEMSHGVTEATANLNYFGDAGGLNESTSDIFGTAVEFSANNAQDPGDYLIGEKININGNGTPLRYMDKPNKDGRSYDCWSSAVSGADPHYSSGPLNHWFYLASEGTGSKVIGGVTHTSTACNGATITPVGRDVAAKVWYRTLSTKLTSGSTYRDAREGAINSAKELYGADSTQCKGIEAAFSAISVPAGTAACGGGTDPEPPTGDNLVKNPGFESGATNWGGTTGVITNSSSKPARTGSYKAWLQGNGRSTTENITQSVAIPAAATTASLSFWVRIDTAETTGSTVYDTVKVQVVDGGTTTTLGTLSNLNKSTSYVQKTFNVTQYKGKTVTVKFLGQEDSSLQTSFVIDDVSLVAGS</sequence>
<keyword evidence="6 9" id="KW-0862">Zinc</keyword>
<name>A0A7W9J9A5_9ACTN</name>
<feature type="signal peptide" evidence="9">
    <location>
        <begin position="1"/>
        <end position="29"/>
    </location>
</feature>
<evidence type="ECO:0000259" key="13">
    <source>
        <dbReference type="Pfam" id="PF07504"/>
    </source>
</evidence>
<keyword evidence="3" id="KW-0479">Metal-binding</keyword>
<evidence type="ECO:0000256" key="8">
    <source>
        <dbReference type="PIRSR" id="PIRSR623612-1"/>
    </source>
</evidence>